<dbReference type="EMBL" id="UGPZ01000002">
    <property type="protein sequence ID" value="STY91208.1"/>
    <property type="molecule type" value="Genomic_DNA"/>
</dbReference>
<dbReference type="GeneID" id="77187712"/>
<reference evidence="2 4" key="2">
    <citation type="journal article" date="2022" name="BMC Microbiol.">
        <title>Whole genome sequencing of Moraxella bovis strains from North America reveals two genotypes with different genetic determinants.</title>
        <authorList>
            <person name="Wynn E.L."/>
            <person name="Hille M.M."/>
            <person name="Loy J.D."/>
            <person name="Schuller G."/>
            <person name="Kuhn K.L."/>
            <person name="Dickey A.M."/>
            <person name="Bono J.L."/>
            <person name="Clawson M.L."/>
        </authorList>
    </citation>
    <scope>NUCLEOTIDE SEQUENCE [LARGE SCALE GENOMIC DNA]</scope>
    <source>
        <strain evidence="2 4">SAM57978</strain>
    </source>
</reference>
<name>A0A1S9ZVQ7_MORBO</name>
<gene>
    <name evidence="2" type="ORF">LP129_02915</name>
    <name evidence="1" type="ORF">NCTC9426_01251</name>
</gene>
<evidence type="ECO:0000313" key="3">
    <source>
        <dbReference type="Proteomes" id="UP000254133"/>
    </source>
</evidence>
<protein>
    <submittedName>
        <fullName evidence="1">Uncharacterized protein</fullName>
    </submittedName>
</protein>
<dbReference type="AlphaFoldDB" id="A0A1S9ZVQ7"/>
<organism evidence="1 3">
    <name type="scientific">Moraxella bovis</name>
    <dbReference type="NCBI Taxonomy" id="476"/>
    <lineage>
        <taxon>Bacteria</taxon>
        <taxon>Pseudomonadati</taxon>
        <taxon>Pseudomonadota</taxon>
        <taxon>Gammaproteobacteria</taxon>
        <taxon>Moraxellales</taxon>
        <taxon>Moraxellaceae</taxon>
        <taxon>Moraxella</taxon>
    </lineage>
</organism>
<evidence type="ECO:0000313" key="2">
    <source>
        <dbReference type="EMBL" id="UZA52123.1"/>
    </source>
</evidence>
<dbReference type="STRING" id="476.B0182_12135"/>
<dbReference type="Proteomes" id="UP000254133">
    <property type="component" value="Unassembled WGS sequence"/>
</dbReference>
<dbReference type="KEGG" id="mboi:DQF64_02510"/>
<proteinExistence type="predicted"/>
<accession>A0A1S9ZVQ7</accession>
<evidence type="ECO:0000313" key="1">
    <source>
        <dbReference type="EMBL" id="STY91208.1"/>
    </source>
</evidence>
<dbReference type="Proteomes" id="UP001163283">
    <property type="component" value="Chromosome"/>
</dbReference>
<dbReference type="RefSeq" id="WP_078275156.1">
    <property type="nucleotide sequence ID" value="NZ_CP030241.1"/>
</dbReference>
<reference evidence="1 3" key="1">
    <citation type="submission" date="2018-06" db="EMBL/GenBank/DDBJ databases">
        <authorList>
            <consortium name="Pathogen Informatics"/>
            <person name="Doyle S."/>
        </authorList>
    </citation>
    <scope>NUCLEOTIDE SEQUENCE [LARGE SCALE GENOMIC DNA]</scope>
    <source>
        <strain evidence="1 3">NCTC9426</strain>
    </source>
</reference>
<evidence type="ECO:0000313" key="4">
    <source>
        <dbReference type="Proteomes" id="UP001163283"/>
    </source>
</evidence>
<sequence length="182" mass="21702">MKILPFNLQKPFFTLLLEQGSLSDFETWVYNEPSLEKYLIPDDYLALISLDFKDKRSIIEIEKLSIPYLDYSKYYSKTLIDVLLSLINQPNDLEKLATIYNWYCQGYTFLRELATKYGLYAELYFWGEEHYGEFSEIELNKIKQQATQIYNELINGQIVLLNPPSYDDDKEFYQEFKTTNRP</sequence>
<dbReference type="EMBL" id="CP087781">
    <property type="protein sequence ID" value="UZA52123.1"/>
    <property type="molecule type" value="Genomic_DNA"/>
</dbReference>